<dbReference type="Proteomes" id="UP000630353">
    <property type="component" value="Unassembled WGS sequence"/>
</dbReference>
<dbReference type="CDD" id="cd01066">
    <property type="entry name" value="APP_MetAP"/>
    <property type="match status" value="1"/>
</dbReference>
<comment type="caution">
    <text evidence="2">The sequence shown here is derived from an EMBL/GenBank/DDBJ whole genome shotgun (WGS) entry which is preliminary data.</text>
</comment>
<dbReference type="PANTHER" id="PTHR46112">
    <property type="entry name" value="AMINOPEPTIDASE"/>
    <property type="match status" value="1"/>
</dbReference>
<reference evidence="2" key="1">
    <citation type="journal article" date="2014" name="Int. J. Syst. Evol. Microbiol.">
        <title>Complete genome sequence of Corynebacterium casei LMG S-19264T (=DSM 44701T), isolated from a smear-ripened cheese.</title>
        <authorList>
            <consortium name="US DOE Joint Genome Institute (JGI-PGF)"/>
            <person name="Walter F."/>
            <person name="Albersmeier A."/>
            <person name="Kalinowski J."/>
            <person name="Ruckert C."/>
        </authorList>
    </citation>
    <scope>NUCLEOTIDE SEQUENCE</scope>
    <source>
        <strain evidence="2">KCTC 42651</strain>
    </source>
</reference>
<dbReference type="PANTHER" id="PTHR46112:SF2">
    <property type="entry name" value="XAA-PRO AMINOPEPTIDASE P-RELATED"/>
    <property type="match status" value="1"/>
</dbReference>
<sequence>MSETAPFERTPLPKRFCNLDRLWHALAARGIDGIVAIQPNNMFYLSGLNPIAHKSDEPRPYAVILSRHAPDHPIAVVADYYLASFLGQPSWVEDIRPYRAVMMPLDLPATPADIDRFIPAHGKGVAWVERARKTYGFSMAEVVRKAVAELGLNGGRVAFDDVGYGLRLCLDGVEVAEGYDPMMYARAVKTGTEIGLLERATALNETAIRRTVDAWAPGATWRDLNRAYSVAVSELGGFVHDPGGMVWGHPRGADPALMLQTGLETHEVTAGCHVMFDCHGTIDQYCWDGGKTWVVGGEPTVPARRFADATAAVATDLLDTMRPGAKVSELQARARAVYRKAGAPDPDAAVIFFHGLGLSHMDLEQTTANGRPNADWTLEENMVVPFHLLYPGGEHARMWLEDVIHIRADGGRPLFSWGFEPLTG</sequence>
<feature type="domain" description="Peptidase M24" evidence="1">
    <location>
        <begin position="197"/>
        <end position="406"/>
    </location>
</feature>
<dbReference type="RefSeq" id="WP_229836890.1">
    <property type="nucleotide sequence ID" value="NZ_BMZS01000004.1"/>
</dbReference>
<dbReference type="Gene3D" id="3.40.350.10">
    <property type="entry name" value="Creatinase/prolidase N-terminal domain"/>
    <property type="match status" value="1"/>
</dbReference>
<gene>
    <name evidence="2" type="ORF">GCM10017083_21390</name>
</gene>
<evidence type="ECO:0000313" key="3">
    <source>
        <dbReference type="Proteomes" id="UP000630353"/>
    </source>
</evidence>
<organism evidence="2 3">
    <name type="scientific">Thalassobaculum fulvum</name>
    <dbReference type="NCBI Taxonomy" id="1633335"/>
    <lineage>
        <taxon>Bacteria</taxon>
        <taxon>Pseudomonadati</taxon>
        <taxon>Pseudomonadota</taxon>
        <taxon>Alphaproteobacteria</taxon>
        <taxon>Rhodospirillales</taxon>
        <taxon>Thalassobaculaceae</taxon>
        <taxon>Thalassobaculum</taxon>
    </lineage>
</organism>
<dbReference type="InterPro" id="IPR029149">
    <property type="entry name" value="Creatin/AminoP/Spt16_N"/>
</dbReference>
<dbReference type="SUPFAM" id="SSF53092">
    <property type="entry name" value="Creatinase/prolidase N-terminal domain"/>
    <property type="match status" value="1"/>
</dbReference>
<dbReference type="EMBL" id="BMZS01000004">
    <property type="protein sequence ID" value="GHD49287.1"/>
    <property type="molecule type" value="Genomic_DNA"/>
</dbReference>
<dbReference type="InterPro" id="IPR036005">
    <property type="entry name" value="Creatinase/aminopeptidase-like"/>
</dbReference>
<dbReference type="Pfam" id="PF00557">
    <property type="entry name" value="Peptidase_M24"/>
    <property type="match status" value="1"/>
</dbReference>
<reference evidence="2" key="2">
    <citation type="submission" date="2020-09" db="EMBL/GenBank/DDBJ databases">
        <authorList>
            <person name="Sun Q."/>
            <person name="Kim S."/>
        </authorList>
    </citation>
    <scope>NUCLEOTIDE SEQUENCE</scope>
    <source>
        <strain evidence="2">KCTC 42651</strain>
    </source>
</reference>
<evidence type="ECO:0000313" key="2">
    <source>
        <dbReference type="EMBL" id="GHD49287.1"/>
    </source>
</evidence>
<evidence type="ECO:0000259" key="1">
    <source>
        <dbReference type="Pfam" id="PF00557"/>
    </source>
</evidence>
<dbReference type="SUPFAM" id="SSF55920">
    <property type="entry name" value="Creatinase/aminopeptidase"/>
    <property type="match status" value="1"/>
</dbReference>
<protein>
    <submittedName>
        <fullName evidence="2">Peptidase</fullName>
    </submittedName>
</protein>
<name>A0A918XSC7_9PROT</name>
<proteinExistence type="predicted"/>
<dbReference type="Gene3D" id="3.90.230.10">
    <property type="entry name" value="Creatinase/methionine aminopeptidase superfamily"/>
    <property type="match status" value="1"/>
</dbReference>
<accession>A0A918XSC7</accession>
<dbReference type="InterPro" id="IPR050659">
    <property type="entry name" value="Peptidase_M24B"/>
</dbReference>
<dbReference type="AlphaFoldDB" id="A0A918XSC7"/>
<keyword evidence="3" id="KW-1185">Reference proteome</keyword>
<dbReference type="InterPro" id="IPR000994">
    <property type="entry name" value="Pept_M24"/>
</dbReference>